<keyword evidence="4" id="KW-1185">Reference proteome</keyword>
<dbReference type="SUPFAM" id="SSF56542">
    <property type="entry name" value="Substrate-binding domain of HMG-CoA reductase"/>
    <property type="match status" value="1"/>
</dbReference>
<dbReference type="EMBL" id="CP036290">
    <property type="protein sequence ID" value="QDU83740.1"/>
    <property type="molecule type" value="Genomic_DNA"/>
</dbReference>
<gene>
    <name evidence="3" type="ORF">Pla163_08410</name>
</gene>
<keyword evidence="2" id="KW-0560">Oxidoreductase</keyword>
<dbReference type="Pfam" id="PF00368">
    <property type="entry name" value="HMG-CoA_red"/>
    <property type="match status" value="1"/>
</dbReference>
<dbReference type="GO" id="GO:0004420">
    <property type="term" value="F:hydroxymethylglutaryl-CoA reductase (NADPH) activity"/>
    <property type="evidence" value="ECO:0007669"/>
    <property type="project" value="InterPro"/>
</dbReference>
<evidence type="ECO:0000313" key="3">
    <source>
        <dbReference type="EMBL" id="QDU83740.1"/>
    </source>
</evidence>
<reference evidence="3 4" key="1">
    <citation type="submission" date="2019-02" db="EMBL/GenBank/DDBJ databases">
        <title>Deep-cultivation of Planctomycetes and their phenomic and genomic characterization uncovers novel biology.</title>
        <authorList>
            <person name="Wiegand S."/>
            <person name="Jogler M."/>
            <person name="Boedeker C."/>
            <person name="Pinto D."/>
            <person name="Vollmers J."/>
            <person name="Rivas-Marin E."/>
            <person name="Kohn T."/>
            <person name="Peeters S.H."/>
            <person name="Heuer A."/>
            <person name="Rast P."/>
            <person name="Oberbeckmann S."/>
            <person name="Bunk B."/>
            <person name="Jeske O."/>
            <person name="Meyerdierks A."/>
            <person name="Storesund J.E."/>
            <person name="Kallscheuer N."/>
            <person name="Luecker S."/>
            <person name="Lage O.M."/>
            <person name="Pohl T."/>
            <person name="Merkel B.J."/>
            <person name="Hornburger P."/>
            <person name="Mueller R.-W."/>
            <person name="Bruemmer F."/>
            <person name="Labrenz M."/>
            <person name="Spormann A.M."/>
            <person name="Op den Camp H."/>
            <person name="Overmann J."/>
            <person name="Amann R."/>
            <person name="Jetten M.S.M."/>
            <person name="Mascher T."/>
            <person name="Medema M.H."/>
            <person name="Devos D.P."/>
            <person name="Kaster A.-K."/>
            <person name="Ovreas L."/>
            <person name="Rohde M."/>
            <person name="Galperin M.Y."/>
            <person name="Jogler C."/>
        </authorList>
    </citation>
    <scope>NUCLEOTIDE SEQUENCE [LARGE SCALE GENOMIC DNA]</scope>
    <source>
        <strain evidence="3 4">Pla163</strain>
    </source>
</reference>
<dbReference type="PRINTS" id="PR00071">
    <property type="entry name" value="HMGCOARDTASE"/>
</dbReference>
<proteinExistence type="inferred from homology"/>
<dbReference type="InterPro" id="IPR023074">
    <property type="entry name" value="HMG_CoA_Rdtase_cat_sf"/>
</dbReference>
<sequence>MDEPLEKVPRDPADDFGSEAIARRRALAERAAGGALPHLAGAPVDPRTAAGNVENLIGYAQVPVGLAGPLRVVGAQGTYEVYVPLATTEGAMVASYSRGMAVARAAGGVRARVVKDGLSQHPMLVFEGFEAAVAARDVVAASFDELAAIASEDTRHGRLVSAVGEVVGRRLIVRLVFRTGDAIGINMAARATDRIARCLAERTGALECYVHGQDVEKRANQRALVEGRGRSVVAEVTLPAALVRERLRCEPSALAKIARSYAVGYTGLGTQNWTVQAANGLVALMIACGQDPAYVTESATGWLELEVTDAGELYAAVSLPSLLLGTVGGGSGKGTAAECLAILGASGAGKVERLAEVAGAMVLCGDLSLMASFVAGDFVSAHERLGRNRPGGSK</sequence>
<dbReference type="Proteomes" id="UP000319342">
    <property type="component" value="Chromosome"/>
</dbReference>
<dbReference type="InterPro" id="IPR002202">
    <property type="entry name" value="HMG_CoA_Rdtase"/>
</dbReference>
<name>A0A518CX01_9BACT</name>
<dbReference type="InterPro" id="IPR009029">
    <property type="entry name" value="HMG_CoA_Rdtase_sub-bd_dom_sf"/>
</dbReference>
<organism evidence="3 4">
    <name type="scientific">Rohdeia mirabilis</name>
    <dbReference type="NCBI Taxonomy" id="2528008"/>
    <lineage>
        <taxon>Bacteria</taxon>
        <taxon>Pseudomonadati</taxon>
        <taxon>Planctomycetota</taxon>
        <taxon>Planctomycetia</taxon>
        <taxon>Planctomycetia incertae sedis</taxon>
        <taxon>Rohdeia</taxon>
    </lineage>
</organism>
<evidence type="ECO:0000256" key="1">
    <source>
        <dbReference type="ARBA" id="ARBA00007661"/>
    </source>
</evidence>
<accession>A0A518CX01</accession>
<evidence type="ECO:0000313" key="4">
    <source>
        <dbReference type="Proteomes" id="UP000319342"/>
    </source>
</evidence>
<dbReference type="GO" id="GO:0015936">
    <property type="term" value="P:coenzyme A metabolic process"/>
    <property type="evidence" value="ECO:0007669"/>
    <property type="project" value="InterPro"/>
</dbReference>
<dbReference type="Gene3D" id="3.30.70.420">
    <property type="entry name" value="Hydroxymethylglutaryl-CoA reductase, class I/II, NAD/NADP-binding domain"/>
    <property type="match status" value="1"/>
</dbReference>
<comment type="similarity">
    <text evidence="1">Belongs to the HMG-CoA reductase family.</text>
</comment>
<dbReference type="RefSeq" id="WP_145183983.1">
    <property type="nucleotide sequence ID" value="NZ_CP036290.1"/>
</dbReference>
<dbReference type="PROSITE" id="PS50065">
    <property type="entry name" value="HMG_COA_REDUCTASE_4"/>
    <property type="match status" value="1"/>
</dbReference>
<dbReference type="AlphaFoldDB" id="A0A518CX01"/>
<dbReference type="SUPFAM" id="SSF55035">
    <property type="entry name" value="NAD-binding domain of HMG-CoA reductase"/>
    <property type="match status" value="1"/>
</dbReference>
<dbReference type="PANTHER" id="PTHR10572:SF24">
    <property type="entry name" value="3-HYDROXY-3-METHYLGLUTARYL-COENZYME A REDUCTASE"/>
    <property type="match status" value="1"/>
</dbReference>
<protein>
    <submittedName>
        <fullName evidence="3">Hydroxymethylglutaryl-coenzyme A reductase</fullName>
    </submittedName>
</protein>
<evidence type="ECO:0000256" key="2">
    <source>
        <dbReference type="ARBA" id="ARBA00023002"/>
    </source>
</evidence>
<dbReference type="Gene3D" id="3.90.770.10">
    <property type="entry name" value="3-hydroxy-3-methylglutaryl-coenzyme A Reductase, Chain A, domain 2"/>
    <property type="match status" value="1"/>
</dbReference>
<dbReference type="InterPro" id="IPR009023">
    <property type="entry name" value="HMG_CoA_Rdtase_NAD(P)-bd_sf"/>
</dbReference>
<dbReference type="OrthoDB" id="9764892at2"/>
<dbReference type="PANTHER" id="PTHR10572">
    <property type="entry name" value="3-HYDROXY-3-METHYLGLUTARYL-COENZYME A REDUCTASE"/>
    <property type="match status" value="1"/>
</dbReference>